<dbReference type="Gene3D" id="2.120.10.30">
    <property type="entry name" value="TolB, C-terminal domain"/>
    <property type="match status" value="1"/>
</dbReference>
<sequence length="144" mass="15585">MDYGKTEIFASGFEFPEGPSFDRTGNLYITDSQRGAVIRVSPAGNTSVFVESKGGPNGSAFHNNGHLYAAEPGGKRIIEIDPDGVLQIITDKFEGKPLLAPNDITFDMEGTAYFSDPGESRLDNPFGRIFRIQPTGKLALIADK</sequence>
<evidence type="ECO:0000256" key="1">
    <source>
        <dbReference type="ARBA" id="ARBA00022801"/>
    </source>
</evidence>
<organism evidence="3">
    <name type="scientific">marine metagenome</name>
    <dbReference type="NCBI Taxonomy" id="408172"/>
    <lineage>
        <taxon>unclassified sequences</taxon>
        <taxon>metagenomes</taxon>
        <taxon>ecological metagenomes</taxon>
    </lineage>
</organism>
<proteinExistence type="predicted"/>
<keyword evidence="1" id="KW-0378">Hydrolase</keyword>
<evidence type="ECO:0000313" key="3">
    <source>
        <dbReference type="EMBL" id="SVE41019.1"/>
    </source>
</evidence>
<name>A0A383D9M7_9ZZZZ</name>
<dbReference type="InterPro" id="IPR051262">
    <property type="entry name" value="SMP-30/CGR1_Lactonase"/>
</dbReference>
<feature type="non-terminal residue" evidence="3">
    <location>
        <position position="144"/>
    </location>
</feature>
<dbReference type="SUPFAM" id="SSF63829">
    <property type="entry name" value="Calcium-dependent phosphotriesterase"/>
    <property type="match status" value="1"/>
</dbReference>
<dbReference type="PANTHER" id="PTHR47572">
    <property type="entry name" value="LIPOPROTEIN-RELATED"/>
    <property type="match status" value="1"/>
</dbReference>
<accession>A0A383D9M7</accession>
<gene>
    <name evidence="3" type="ORF">METZ01_LOCUS493873</name>
</gene>
<protein>
    <recommendedName>
        <fullName evidence="2">SMP-30/Gluconolactonase/LRE-like region domain-containing protein</fullName>
    </recommendedName>
</protein>
<feature type="domain" description="SMP-30/Gluconolactonase/LRE-like region" evidence="2">
    <location>
        <begin position="15"/>
        <end position="143"/>
    </location>
</feature>
<evidence type="ECO:0000259" key="2">
    <source>
        <dbReference type="Pfam" id="PF08450"/>
    </source>
</evidence>
<dbReference type="GO" id="GO:0016787">
    <property type="term" value="F:hydrolase activity"/>
    <property type="evidence" value="ECO:0007669"/>
    <property type="project" value="UniProtKB-KW"/>
</dbReference>
<dbReference type="Pfam" id="PF08450">
    <property type="entry name" value="SGL"/>
    <property type="match status" value="1"/>
</dbReference>
<dbReference type="EMBL" id="UINC01215372">
    <property type="protein sequence ID" value="SVE41019.1"/>
    <property type="molecule type" value="Genomic_DNA"/>
</dbReference>
<dbReference type="AlphaFoldDB" id="A0A383D9M7"/>
<reference evidence="3" key="1">
    <citation type="submission" date="2018-05" db="EMBL/GenBank/DDBJ databases">
        <authorList>
            <person name="Lanie J.A."/>
            <person name="Ng W.-L."/>
            <person name="Kazmierczak K.M."/>
            <person name="Andrzejewski T.M."/>
            <person name="Davidsen T.M."/>
            <person name="Wayne K.J."/>
            <person name="Tettelin H."/>
            <person name="Glass J.I."/>
            <person name="Rusch D."/>
            <person name="Podicherti R."/>
            <person name="Tsui H.-C.T."/>
            <person name="Winkler M.E."/>
        </authorList>
    </citation>
    <scope>NUCLEOTIDE SEQUENCE</scope>
</reference>
<dbReference type="PANTHER" id="PTHR47572:SF4">
    <property type="entry name" value="LACTONASE DRP35"/>
    <property type="match status" value="1"/>
</dbReference>
<dbReference type="InterPro" id="IPR011042">
    <property type="entry name" value="6-blade_b-propeller_TolB-like"/>
</dbReference>
<dbReference type="InterPro" id="IPR013658">
    <property type="entry name" value="SGL"/>
</dbReference>